<dbReference type="InParanoid" id="F5Y8H5"/>
<sequence length="112" mass="13149">MDLTAAEMVQRAQEASDKNRYNVSLEYYETILDRFQSDTEYVCTAEYEIAFIHYKQKKYQIAKTEFNSLLVRYDSPDEELLPPQFKILSLKILGNITEIENKKNKNKPTGEV</sequence>
<keyword evidence="2" id="KW-1185">Reference proteome</keyword>
<reference evidence="2" key="1">
    <citation type="submission" date="2009-12" db="EMBL/GenBank/DDBJ databases">
        <title>Complete sequence of Treponema azotonutricium strain ZAS-9.</title>
        <authorList>
            <person name="Tetu S.G."/>
            <person name="Matson E."/>
            <person name="Ren Q."/>
            <person name="Seshadri R."/>
            <person name="Elbourne L."/>
            <person name="Hassan K.A."/>
            <person name="Durkin A."/>
            <person name="Radune D."/>
            <person name="Mohamoud Y."/>
            <person name="Shay R."/>
            <person name="Jin S."/>
            <person name="Zhang X."/>
            <person name="Lucey K."/>
            <person name="Ballor N.R."/>
            <person name="Ottesen E."/>
            <person name="Rosenthal R."/>
            <person name="Allen A."/>
            <person name="Leadbetter J.R."/>
            <person name="Paulsen I.T."/>
        </authorList>
    </citation>
    <scope>NUCLEOTIDE SEQUENCE [LARGE SCALE GENOMIC DNA]</scope>
    <source>
        <strain evidence="2">ATCC BAA-888 / DSM 13862 / ZAS-9</strain>
    </source>
</reference>
<dbReference type="EMBL" id="CP001841">
    <property type="protein sequence ID" value="AEF80664.1"/>
    <property type="molecule type" value="Genomic_DNA"/>
</dbReference>
<organism evidence="1 2">
    <name type="scientific">Leadbettera azotonutricia (strain ATCC BAA-888 / DSM 13862 / ZAS-9)</name>
    <name type="common">Treponema azotonutricium</name>
    <dbReference type="NCBI Taxonomy" id="545695"/>
    <lineage>
        <taxon>Bacteria</taxon>
        <taxon>Pseudomonadati</taxon>
        <taxon>Spirochaetota</taxon>
        <taxon>Spirochaetia</taxon>
        <taxon>Spirochaetales</taxon>
        <taxon>Breznakiellaceae</taxon>
        <taxon>Leadbettera</taxon>
    </lineage>
</organism>
<dbReference type="InterPro" id="IPR011990">
    <property type="entry name" value="TPR-like_helical_dom_sf"/>
</dbReference>
<dbReference type="HOGENOM" id="CLU_120991_1_0_12"/>
<dbReference type="KEGG" id="taz:TREAZ_3344"/>
<dbReference type="AlphaFoldDB" id="F5Y8H5"/>
<evidence type="ECO:0000313" key="2">
    <source>
        <dbReference type="Proteomes" id="UP000009222"/>
    </source>
</evidence>
<accession>F5Y8H5</accession>
<dbReference type="Proteomes" id="UP000009222">
    <property type="component" value="Chromosome"/>
</dbReference>
<evidence type="ECO:0000313" key="1">
    <source>
        <dbReference type="EMBL" id="AEF80664.1"/>
    </source>
</evidence>
<reference evidence="1 2" key="2">
    <citation type="journal article" date="2011" name="ISME J.">
        <title>RNA-seq reveals cooperative metabolic interactions between two termite-gut spirochete species in co-culture.</title>
        <authorList>
            <person name="Rosenthal A.Z."/>
            <person name="Matson E.G."/>
            <person name="Eldar A."/>
            <person name="Leadbetter J.R."/>
        </authorList>
    </citation>
    <scope>NUCLEOTIDE SEQUENCE [LARGE SCALE GENOMIC DNA]</scope>
    <source>
        <strain evidence="2">ATCC BAA-888 / DSM 13862 / ZAS-9</strain>
    </source>
</reference>
<name>F5Y8H5_LEAAZ</name>
<protein>
    <submittedName>
        <fullName evidence="1">Uncharacterized protein</fullName>
    </submittedName>
</protein>
<dbReference type="SUPFAM" id="SSF48452">
    <property type="entry name" value="TPR-like"/>
    <property type="match status" value="1"/>
</dbReference>
<gene>
    <name evidence="1" type="ordered locus">TREAZ_3344</name>
</gene>
<proteinExistence type="predicted"/>
<dbReference type="Gene3D" id="1.25.40.10">
    <property type="entry name" value="Tetratricopeptide repeat domain"/>
    <property type="match status" value="1"/>
</dbReference>